<dbReference type="InterPro" id="IPR003347">
    <property type="entry name" value="JmjC_dom"/>
</dbReference>
<evidence type="ECO:0000259" key="1">
    <source>
        <dbReference type="Pfam" id="PF02373"/>
    </source>
</evidence>
<dbReference type="OrthoDB" id="1725604at2759"/>
<gene>
    <name evidence="2" type="ORF">GUJ93_ZPchr0009g644</name>
</gene>
<dbReference type="AlphaFoldDB" id="A0A8J5VNG5"/>
<dbReference type="EMBL" id="JAAALK010000289">
    <property type="protein sequence ID" value="KAG8051334.1"/>
    <property type="molecule type" value="Genomic_DNA"/>
</dbReference>
<accession>A0A8J5VNG5</accession>
<dbReference type="GO" id="GO:0000785">
    <property type="term" value="C:chromatin"/>
    <property type="evidence" value="ECO:0007669"/>
    <property type="project" value="TreeGrafter"/>
</dbReference>
<evidence type="ECO:0000313" key="2">
    <source>
        <dbReference type="EMBL" id="KAG8051334.1"/>
    </source>
</evidence>
<protein>
    <recommendedName>
        <fullName evidence="1">JmjC domain-containing protein</fullName>
    </recommendedName>
</protein>
<feature type="domain" description="JmjC" evidence="1">
    <location>
        <begin position="107"/>
        <end position="153"/>
    </location>
</feature>
<dbReference type="PANTHER" id="PTHR10694">
    <property type="entry name" value="LYSINE-SPECIFIC DEMETHYLASE"/>
    <property type="match status" value="1"/>
</dbReference>
<dbReference type="PANTHER" id="PTHR10694:SF50">
    <property type="entry name" value="JMJC DOMAIN CONTAINING PROTEIN, EXPRESSED"/>
    <property type="match status" value="1"/>
</dbReference>
<comment type="caution">
    <text evidence="2">The sequence shown here is derived from an EMBL/GenBank/DDBJ whole genome shotgun (WGS) entry which is preliminary data.</text>
</comment>
<dbReference type="Pfam" id="PF02373">
    <property type="entry name" value="JmjC"/>
    <property type="match status" value="1"/>
</dbReference>
<keyword evidence="3" id="KW-1185">Reference proteome</keyword>
<sequence length="160" mass="16434">MAVAGVAVVAATKVDYPVAPMADTNGLPSTHGPGPSTCGMDPLLGGLAVHHLALVPHQAPTPSWAPWMPDGLANAFSFVALTPSPSSSEWVIDSGASSHITSNSVAFQTLNEKTTVLSPEVLLSAGVPCCRLVQKAGEFIITFPGAYHSGFSHVKPTTFG</sequence>
<reference evidence="2" key="1">
    <citation type="journal article" date="2021" name="bioRxiv">
        <title>Whole Genome Assembly and Annotation of Northern Wild Rice, Zizania palustris L., Supports a Whole Genome Duplication in the Zizania Genus.</title>
        <authorList>
            <person name="Haas M."/>
            <person name="Kono T."/>
            <person name="Macchietto M."/>
            <person name="Millas R."/>
            <person name="McGilp L."/>
            <person name="Shao M."/>
            <person name="Duquette J."/>
            <person name="Hirsch C.N."/>
            <person name="Kimball J."/>
        </authorList>
    </citation>
    <scope>NUCLEOTIDE SEQUENCE</scope>
    <source>
        <tissue evidence="2">Fresh leaf tissue</tissue>
    </source>
</reference>
<organism evidence="2 3">
    <name type="scientific">Zizania palustris</name>
    <name type="common">Northern wild rice</name>
    <dbReference type="NCBI Taxonomy" id="103762"/>
    <lineage>
        <taxon>Eukaryota</taxon>
        <taxon>Viridiplantae</taxon>
        <taxon>Streptophyta</taxon>
        <taxon>Embryophyta</taxon>
        <taxon>Tracheophyta</taxon>
        <taxon>Spermatophyta</taxon>
        <taxon>Magnoliopsida</taxon>
        <taxon>Liliopsida</taxon>
        <taxon>Poales</taxon>
        <taxon>Poaceae</taxon>
        <taxon>BOP clade</taxon>
        <taxon>Oryzoideae</taxon>
        <taxon>Oryzeae</taxon>
        <taxon>Zizaniinae</taxon>
        <taxon>Zizania</taxon>
    </lineage>
</organism>
<dbReference type="GO" id="GO:0010468">
    <property type="term" value="P:regulation of gene expression"/>
    <property type="evidence" value="ECO:0007669"/>
    <property type="project" value="TreeGrafter"/>
</dbReference>
<reference evidence="2" key="2">
    <citation type="submission" date="2021-02" db="EMBL/GenBank/DDBJ databases">
        <authorList>
            <person name="Kimball J.A."/>
            <person name="Haas M.W."/>
            <person name="Macchietto M."/>
            <person name="Kono T."/>
            <person name="Duquette J."/>
            <person name="Shao M."/>
        </authorList>
    </citation>
    <scope>NUCLEOTIDE SEQUENCE</scope>
    <source>
        <tissue evidence="2">Fresh leaf tissue</tissue>
    </source>
</reference>
<proteinExistence type="predicted"/>
<dbReference type="GO" id="GO:0005634">
    <property type="term" value="C:nucleus"/>
    <property type="evidence" value="ECO:0007669"/>
    <property type="project" value="TreeGrafter"/>
</dbReference>
<dbReference type="GO" id="GO:0034647">
    <property type="term" value="F:histone H3K4me/H3K4me2/H3K4me3 demethylase activity"/>
    <property type="evidence" value="ECO:0007669"/>
    <property type="project" value="TreeGrafter"/>
</dbReference>
<dbReference type="Proteomes" id="UP000729402">
    <property type="component" value="Unassembled WGS sequence"/>
</dbReference>
<name>A0A8J5VNG5_ZIZPA</name>
<evidence type="ECO:0000313" key="3">
    <source>
        <dbReference type="Proteomes" id="UP000729402"/>
    </source>
</evidence>